<dbReference type="SUPFAM" id="SSF143422">
    <property type="entry name" value="Transposase IS200-like"/>
    <property type="match status" value="1"/>
</dbReference>
<dbReference type="InterPro" id="IPR001387">
    <property type="entry name" value="Cro/C1-type_HTH"/>
</dbReference>
<comment type="caution">
    <text evidence="2">The sequence shown here is derived from an EMBL/GenBank/DDBJ whole genome shotgun (WGS) entry which is preliminary data.</text>
</comment>
<dbReference type="GO" id="GO:0003677">
    <property type="term" value="F:DNA binding"/>
    <property type="evidence" value="ECO:0007669"/>
    <property type="project" value="InterPro"/>
</dbReference>
<proteinExistence type="predicted"/>
<protein>
    <submittedName>
        <fullName evidence="2">Transposase</fullName>
    </submittedName>
</protein>
<dbReference type="Proteomes" id="UP000322139">
    <property type="component" value="Unassembled WGS sequence"/>
</dbReference>
<dbReference type="InterPro" id="IPR036515">
    <property type="entry name" value="Transposase_17_sf"/>
</dbReference>
<evidence type="ECO:0000259" key="1">
    <source>
        <dbReference type="SMART" id="SM01321"/>
    </source>
</evidence>
<dbReference type="InterPro" id="IPR002686">
    <property type="entry name" value="Transposase_17"/>
</dbReference>
<name>A0A5D4RED9_9BACI</name>
<dbReference type="GO" id="GO:0006313">
    <property type="term" value="P:DNA transposition"/>
    <property type="evidence" value="ECO:0007669"/>
    <property type="project" value="InterPro"/>
</dbReference>
<sequence>MKARDCMAGWPVPAAREWRCQMPRQSRKKSVTGIYHVMLRGINKQTIFEDDEDRRRFIYTIWKYKKKYDFDLFAYCLMDNHVHLLLKEKETALSDIVKNLSSSYVYWYNTKYDRCGHLFQGRFRSENVETTPYFLKVIRYIHQNPLKAGLARTAFSSKWTSIHEYTSPSSPLNTAAALKLFSQNKDESITLFKEYMTALNQDECLEDNPRSRKTDEQLISYIREIGIHHTSMLQQMNKPQRNTILKELRRLEGVSDRQLSRVTGVSRSVIQRLG</sequence>
<gene>
    <name evidence="2" type="ORF">FZD51_11095</name>
</gene>
<dbReference type="AlphaFoldDB" id="A0A5D4RED9"/>
<dbReference type="PANTHER" id="PTHR34322">
    <property type="entry name" value="TRANSPOSASE, Y1_TNP DOMAIN-CONTAINING"/>
    <property type="match status" value="1"/>
</dbReference>
<evidence type="ECO:0000313" key="3">
    <source>
        <dbReference type="Proteomes" id="UP000322139"/>
    </source>
</evidence>
<dbReference type="Gene3D" id="3.30.70.1290">
    <property type="entry name" value="Transposase IS200-like"/>
    <property type="match status" value="1"/>
</dbReference>
<organism evidence="2 3">
    <name type="scientific">Bacillus infantis</name>
    <dbReference type="NCBI Taxonomy" id="324767"/>
    <lineage>
        <taxon>Bacteria</taxon>
        <taxon>Bacillati</taxon>
        <taxon>Bacillota</taxon>
        <taxon>Bacilli</taxon>
        <taxon>Bacillales</taxon>
        <taxon>Bacillaceae</taxon>
        <taxon>Bacillus</taxon>
    </lineage>
</organism>
<reference evidence="2 3" key="1">
    <citation type="submission" date="2019-08" db="EMBL/GenBank/DDBJ databases">
        <title>Bacillus genomes from the desert of Cuatro Cienegas, Coahuila.</title>
        <authorList>
            <person name="Olmedo-Alvarez G."/>
        </authorList>
    </citation>
    <scope>NUCLEOTIDE SEQUENCE [LARGE SCALE GENOMIC DNA]</scope>
    <source>
        <strain evidence="2 3">CH446_14T</strain>
    </source>
</reference>
<evidence type="ECO:0000313" key="2">
    <source>
        <dbReference type="EMBL" id="TYS48651.1"/>
    </source>
</evidence>
<feature type="domain" description="Transposase IS200-like" evidence="1">
    <location>
        <begin position="31"/>
        <end position="144"/>
    </location>
</feature>
<dbReference type="Pfam" id="PF01797">
    <property type="entry name" value="Y1_Tnp"/>
    <property type="match status" value="1"/>
</dbReference>
<dbReference type="EMBL" id="VTER01000005">
    <property type="protein sequence ID" value="TYS48651.1"/>
    <property type="molecule type" value="Genomic_DNA"/>
</dbReference>
<accession>A0A5D4RED9</accession>
<dbReference type="SMART" id="SM01321">
    <property type="entry name" value="Y1_Tnp"/>
    <property type="match status" value="1"/>
</dbReference>
<dbReference type="PANTHER" id="PTHR34322:SF2">
    <property type="entry name" value="TRANSPOSASE IS200-LIKE DOMAIN-CONTAINING PROTEIN"/>
    <property type="match status" value="1"/>
</dbReference>
<dbReference type="CDD" id="cd00093">
    <property type="entry name" value="HTH_XRE"/>
    <property type="match status" value="1"/>
</dbReference>
<dbReference type="GO" id="GO:0004803">
    <property type="term" value="F:transposase activity"/>
    <property type="evidence" value="ECO:0007669"/>
    <property type="project" value="InterPro"/>
</dbReference>